<sequence length="58" mass="7034">MKCNNCEKDKKHLLGSKIGWICANCTYKRNFHKLKGKGVRVFIKYNWHYLKEKVQEYL</sequence>
<organism evidence="1">
    <name type="scientific">Siphoviridae sp. ctcx61</name>
    <dbReference type="NCBI Taxonomy" id="2825575"/>
    <lineage>
        <taxon>Viruses</taxon>
        <taxon>Duplodnaviria</taxon>
        <taxon>Heunggongvirae</taxon>
        <taxon>Uroviricota</taxon>
        <taxon>Caudoviricetes</taxon>
    </lineage>
</organism>
<accession>A0A8S5TWR9</accession>
<reference evidence="1" key="1">
    <citation type="journal article" date="2021" name="Proc. Natl. Acad. Sci. U.S.A.">
        <title>A Catalog of Tens of Thousands of Viruses from Human Metagenomes Reveals Hidden Associations with Chronic Diseases.</title>
        <authorList>
            <person name="Tisza M.J."/>
            <person name="Buck C.B."/>
        </authorList>
    </citation>
    <scope>NUCLEOTIDE SEQUENCE</scope>
    <source>
        <strain evidence="1">Ctcx61</strain>
    </source>
</reference>
<name>A0A8S5TWR9_9CAUD</name>
<evidence type="ECO:0000313" key="1">
    <source>
        <dbReference type="EMBL" id="DAF86623.1"/>
    </source>
</evidence>
<proteinExistence type="predicted"/>
<protein>
    <submittedName>
        <fullName evidence="1">TFIIB zinc-binding</fullName>
    </submittedName>
</protein>
<dbReference type="EMBL" id="BK015949">
    <property type="protein sequence ID" value="DAF86623.1"/>
    <property type="molecule type" value="Genomic_DNA"/>
</dbReference>